<dbReference type="InterPro" id="IPR018841">
    <property type="entry name" value="DUF2442"/>
</dbReference>
<dbReference type="Proteomes" id="UP000267223">
    <property type="component" value="Unassembled WGS sequence"/>
</dbReference>
<dbReference type="EMBL" id="RJJR01000026">
    <property type="protein sequence ID" value="RNI32203.1"/>
    <property type="molecule type" value="Genomic_DNA"/>
</dbReference>
<proteinExistence type="predicted"/>
<reference evidence="1 2" key="1">
    <citation type="submission" date="2018-11" db="EMBL/GenBank/DDBJ databases">
        <title>Draft genome sequence of Ferruginibacter sp. BO-59.</title>
        <authorList>
            <person name="Im W.T."/>
        </authorList>
    </citation>
    <scope>NUCLEOTIDE SEQUENCE [LARGE SCALE GENOMIC DNA]</scope>
    <source>
        <strain evidence="1 2">BO-59</strain>
    </source>
</reference>
<name>A0A3M9N4S0_9BACT</name>
<dbReference type="Gene3D" id="3.30.2020.10">
    <property type="entry name" value="NE0471-like N-terminal domain"/>
    <property type="match status" value="1"/>
</dbReference>
<dbReference type="Pfam" id="PF10387">
    <property type="entry name" value="DUF2442"/>
    <property type="match status" value="1"/>
</dbReference>
<sequence length="97" mass="11075">MQFPKIISVEALQKYKLNLLFSDGTEGVYDVEDIAGKGVFKIWDVDENFFKVFINRESGAISWPGEIDIDTINAYCTIKKISPENCFQKQVKYAADQ</sequence>
<dbReference type="RefSeq" id="WP_123122619.1">
    <property type="nucleotide sequence ID" value="NZ_RJJR01000026.1"/>
</dbReference>
<dbReference type="SUPFAM" id="SSF143880">
    <property type="entry name" value="NE0471 N-terminal domain-like"/>
    <property type="match status" value="1"/>
</dbReference>
<dbReference type="InterPro" id="IPR036782">
    <property type="entry name" value="NE0471-like_N"/>
</dbReference>
<accession>A0A3M9N4S0</accession>
<protein>
    <submittedName>
        <fullName evidence="1">DUF2442 domain-containing protein</fullName>
    </submittedName>
</protein>
<keyword evidence="2" id="KW-1185">Reference proteome</keyword>
<dbReference type="OrthoDB" id="9803723at2"/>
<dbReference type="AlphaFoldDB" id="A0A3M9N4S0"/>
<gene>
    <name evidence="1" type="ORF">EFY79_20435</name>
</gene>
<evidence type="ECO:0000313" key="1">
    <source>
        <dbReference type="EMBL" id="RNI32203.1"/>
    </source>
</evidence>
<comment type="caution">
    <text evidence="1">The sequence shown here is derived from an EMBL/GenBank/DDBJ whole genome shotgun (WGS) entry which is preliminary data.</text>
</comment>
<evidence type="ECO:0000313" key="2">
    <source>
        <dbReference type="Proteomes" id="UP000267223"/>
    </source>
</evidence>
<organism evidence="1 2">
    <name type="scientific">Hanamia caeni</name>
    <dbReference type="NCBI Taxonomy" id="2294116"/>
    <lineage>
        <taxon>Bacteria</taxon>
        <taxon>Pseudomonadati</taxon>
        <taxon>Bacteroidota</taxon>
        <taxon>Chitinophagia</taxon>
        <taxon>Chitinophagales</taxon>
        <taxon>Chitinophagaceae</taxon>
        <taxon>Hanamia</taxon>
    </lineage>
</organism>